<comment type="subcellular location">
    <subcellularLocation>
        <location evidence="1">Virion</location>
    </subcellularLocation>
</comment>
<evidence type="ECO:0000256" key="3">
    <source>
        <dbReference type="ARBA" id="ARBA00022804"/>
    </source>
</evidence>
<evidence type="ECO:0000256" key="6">
    <source>
        <dbReference type="ARBA" id="ARBA00023296"/>
    </source>
</evidence>
<protein>
    <submittedName>
        <fullName evidence="8">Maturation protein</fullName>
    </submittedName>
</protein>
<evidence type="ECO:0000256" key="1">
    <source>
        <dbReference type="ARBA" id="ARBA00004328"/>
    </source>
</evidence>
<name>A0ABY3SSL4_9VIRU</name>
<reference evidence="8" key="1">
    <citation type="submission" date="2021-05" db="EMBL/GenBank/DDBJ databases">
        <authorList>
            <person name="Chen Y.-M."/>
            <person name="Zhang Y.-Z."/>
        </authorList>
    </citation>
    <scope>NUCLEOTIDE SEQUENCE</scope>
    <source>
        <strain evidence="8">171-k141_384527</strain>
    </source>
</reference>
<evidence type="ECO:0000313" key="8">
    <source>
        <dbReference type="EMBL" id="UJQ85555.1"/>
    </source>
</evidence>
<dbReference type="InterPro" id="IPR005563">
    <property type="entry name" value="A_protein"/>
</dbReference>
<accession>A0ABY3SSL4</accession>
<keyword evidence="5" id="KW-1175">Viral attachment to host cell pilus</keyword>
<keyword evidence="2" id="KW-0945">Host-virus interaction</keyword>
<sequence length="395" mass="45126">MRSSFLKHSVFLLGYRTRSLQLGSIGGGWARGLAGQADVYGGGGHAATKYIYDTNTGDKVHTNDLDLWYNTNGVVAIDGKTSSFWQCENYHQIWDFGVKDRNEPGLPSYTAAATMAMARLNPSRPSVDIVQFLAELRDAPRMIFQIGDLLRRMTQASRAGRSFRPTAKDYASGYLGWTFGWDPLISDLRKLFNWSEHVNKRMSDLQRLKSGRLVKETTTFHVKYKESWGGHYGGPLYQAQTIFALESEIEVRQWVSVRYVPTNATLRLLDGDMYALARSLVYGHQPDWSTVWELMPWSWLIDWFTTAGDFFAANRNHLHLRLDDVSVMTYRSARPLRAYGTTNPHGARFRVANADVAYHKQRRWGWNVPTVTAKEPFLSLKQWSILSALAVMRHR</sequence>
<comment type="similarity">
    <text evidence="7">Belongs to the Leviviricetes maturation protein family.</text>
</comment>
<evidence type="ECO:0000256" key="4">
    <source>
        <dbReference type="ARBA" id="ARBA00022844"/>
    </source>
</evidence>
<keyword evidence="6" id="KW-1160">Virus entry into host cell</keyword>
<reference evidence="8" key="2">
    <citation type="journal article" date="2022" name="Nat. Microbiol.">
        <title>RNA viromes from terrestrial sites across China expand environmental viral diversity.</title>
        <authorList>
            <person name="Chiapello M."/>
            <person name="Rodriguez-Romero J."/>
            <person name="Ayllon M.A."/>
            <person name="Turina M."/>
        </authorList>
    </citation>
    <scope>NUCLEOTIDE SEQUENCE</scope>
    <source>
        <strain evidence="8">171-k141_384527</strain>
    </source>
</reference>
<keyword evidence="9" id="KW-1185">Reference proteome</keyword>
<keyword evidence="4" id="KW-0946">Virion</keyword>
<organism evidence="8 9">
    <name type="scientific">Leviviridae sp</name>
    <dbReference type="NCBI Taxonomy" id="2027243"/>
    <lineage>
        <taxon>Viruses</taxon>
        <taxon>Riboviria</taxon>
        <taxon>Orthornavirae</taxon>
        <taxon>Lenarviricota</taxon>
        <taxon>Leviviricetes</taxon>
        <taxon>Norzivirales</taxon>
        <taxon>Fiersviridae</taxon>
    </lineage>
</organism>
<evidence type="ECO:0000256" key="2">
    <source>
        <dbReference type="ARBA" id="ARBA00022581"/>
    </source>
</evidence>
<dbReference type="Proteomes" id="UP001058779">
    <property type="component" value="Segment"/>
</dbReference>
<proteinExistence type="inferred from homology"/>
<keyword evidence="3" id="KW-1161">Viral attachment to host cell</keyword>
<evidence type="ECO:0000256" key="5">
    <source>
        <dbReference type="ARBA" id="ARBA00023104"/>
    </source>
</evidence>
<dbReference type="EMBL" id="MZ679704">
    <property type="protein sequence ID" value="UJQ85555.1"/>
    <property type="molecule type" value="Genomic_RNA"/>
</dbReference>
<evidence type="ECO:0000313" key="9">
    <source>
        <dbReference type="Proteomes" id="UP001058779"/>
    </source>
</evidence>
<evidence type="ECO:0000256" key="7">
    <source>
        <dbReference type="ARBA" id="ARBA00035110"/>
    </source>
</evidence>
<dbReference type="Pfam" id="PF03863">
    <property type="entry name" value="Phage_mat-A"/>
    <property type="match status" value="1"/>
</dbReference>